<dbReference type="EC" id="3.6.4.13" evidence="2"/>
<keyword evidence="8" id="KW-0819">tRNA processing</keyword>
<evidence type="ECO:0000256" key="5">
    <source>
        <dbReference type="ARBA" id="ARBA00022603"/>
    </source>
</evidence>
<evidence type="ECO:0000256" key="8">
    <source>
        <dbReference type="ARBA" id="ARBA00022694"/>
    </source>
</evidence>
<dbReference type="GO" id="GO:0030490">
    <property type="term" value="P:maturation of SSU-rRNA"/>
    <property type="evidence" value="ECO:0007669"/>
    <property type="project" value="InterPro"/>
</dbReference>
<dbReference type="InterPro" id="IPR001678">
    <property type="entry name" value="MeTrfase_RsmB-F_NOP2_dom"/>
</dbReference>
<name>A0A1I8EAW5_WUCBA</name>
<dbReference type="InterPro" id="IPR029063">
    <property type="entry name" value="SAM-dependent_MTases_sf"/>
</dbReference>
<dbReference type="GO" id="GO:0003724">
    <property type="term" value="F:RNA helicase activity"/>
    <property type="evidence" value="ECO:0007669"/>
    <property type="project" value="UniProtKB-EC"/>
</dbReference>
<dbReference type="PRINTS" id="PR02008">
    <property type="entry name" value="RCMTFAMILY"/>
</dbReference>
<dbReference type="InterPro" id="IPR057286">
    <property type="entry name" value="PUA_NSUN2"/>
</dbReference>
<dbReference type="GO" id="GO:0016428">
    <property type="term" value="F:tRNA (cytidine-5-)-methyltransferase activity"/>
    <property type="evidence" value="ECO:0007669"/>
    <property type="project" value="InterPro"/>
</dbReference>
<comment type="catalytic activity">
    <reaction evidence="17">
        <text>ATP + H2O = ADP + phosphate + H(+)</text>
        <dbReference type="Rhea" id="RHEA:13065"/>
        <dbReference type="ChEBI" id="CHEBI:15377"/>
        <dbReference type="ChEBI" id="CHEBI:15378"/>
        <dbReference type="ChEBI" id="CHEBI:30616"/>
        <dbReference type="ChEBI" id="CHEBI:43474"/>
        <dbReference type="ChEBI" id="CHEBI:456216"/>
        <dbReference type="EC" id="3.6.4.13"/>
    </reaction>
</comment>
<dbReference type="PROSITE" id="PS51686">
    <property type="entry name" value="SAM_MT_RSMB_NOP"/>
    <property type="match status" value="1"/>
</dbReference>
<keyword evidence="9" id="KW-0547">Nucleotide-binding</keyword>
<dbReference type="InterPro" id="IPR044764">
    <property type="entry name" value="DDX52/Rok1_DEADc"/>
</dbReference>
<dbReference type="WBParaSite" id="maker-PairedContig_1260-snap-gene-1.15-mRNA-1">
    <property type="protein sequence ID" value="maker-PairedContig_1260-snap-gene-1.15-mRNA-1"/>
    <property type="gene ID" value="maker-PairedContig_1260-snap-gene-1.15"/>
</dbReference>
<dbReference type="SMART" id="SM00487">
    <property type="entry name" value="DEXDc"/>
    <property type="match status" value="1"/>
</dbReference>
<evidence type="ECO:0000313" key="25">
    <source>
        <dbReference type="WBParaSite" id="maker-PairedContig_1260-snap-gene-1.15-mRNA-1"/>
    </source>
</evidence>
<evidence type="ECO:0000256" key="13">
    <source>
        <dbReference type="ARBA" id="ARBA00022884"/>
    </source>
</evidence>
<dbReference type="InterPro" id="IPR023270">
    <property type="entry name" value="RCMT_NCL1"/>
</dbReference>
<feature type="active site" description="Nucleophile" evidence="19">
    <location>
        <position position="314"/>
    </location>
</feature>
<comment type="caution">
    <text evidence="19">Lacks conserved residue(s) required for the propagation of feature annotation.</text>
</comment>
<dbReference type="GO" id="GO:0005634">
    <property type="term" value="C:nucleus"/>
    <property type="evidence" value="ECO:0007669"/>
    <property type="project" value="UniProtKB-SubCell"/>
</dbReference>
<dbReference type="GO" id="GO:0030488">
    <property type="term" value="P:tRNA methylation"/>
    <property type="evidence" value="ECO:0007669"/>
    <property type="project" value="TreeGrafter"/>
</dbReference>
<feature type="domain" description="Helicase ATP-binding" evidence="21">
    <location>
        <begin position="881"/>
        <end position="1043"/>
    </location>
</feature>
<evidence type="ECO:0000259" key="21">
    <source>
        <dbReference type="PROSITE" id="PS51192"/>
    </source>
</evidence>
<keyword evidence="11" id="KW-0347">Helicase</keyword>
<evidence type="ECO:0000256" key="15">
    <source>
        <dbReference type="ARBA" id="ARBA00024355"/>
    </source>
</evidence>
<feature type="compositionally biased region" description="Basic and acidic residues" evidence="20">
    <location>
        <begin position="1241"/>
        <end position="1259"/>
    </location>
</feature>
<dbReference type="Pfam" id="PF00270">
    <property type="entry name" value="DEAD"/>
    <property type="match status" value="1"/>
</dbReference>
<dbReference type="STRING" id="6293.A0A1I8EAW5"/>
<keyword evidence="12" id="KW-0067">ATP-binding</keyword>
<dbReference type="Pfam" id="PF00271">
    <property type="entry name" value="Helicase_C"/>
    <property type="match status" value="1"/>
</dbReference>
<feature type="binding site" evidence="19">
    <location>
        <position position="208"/>
    </location>
    <ligand>
        <name>S-adenosyl-L-methionine</name>
        <dbReference type="ChEBI" id="CHEBI:59789"/>
    </ligand>
</feature>
<evidence type="ECO:0000259" key="22">
    <source>
        <dbReference type="PROSITE" id="PS51194"/>
    </source>
</evidence>
<evidence type="ECO:0000256" key="16">
    <source>
        <dbReference type="ARBA" id="ARBA00044533"/>
    </source>
</evidence>
<feature type="domain" description="SAM-dependent MTase RsmB/NOP-type" evidence="24">
    <location>
        <begin position="65"/>
        <end position="424"/>
    </location>
</feature>
<dbReference type="InterPro" id="IPR027417">
    <property type="entry name" value="P-loop_NTPase"/>
</dbReference>
<dbReference type="GO" id="GO:0000049">
    <property type="term" value="F:tRNA binding"/>
    <property type="evidence" value="ECO:0007669"/>
    <property type="project" value="UniProtKB-KW"/>
</dbReference>
<dbReference type="GO" id="GO:0005737">
    <property type="term" value="C:cytoplasm"/>
    <property type="evidence" value="ECO:0007669"/>
    <property type="project" value="TreeGrafter"/>
</dbReference>
<evidence type="ECO:0000259" key="23">
    <source>
        <dbReference type="PROSITE" id="PS51195"/>
    </source>
</evidence>
<dbReference type="InterPro" id="IPR049560">
    <property type="entry name" value="MeTrfase_RsmB-F_NOP2_cat"/>
</dbReference>
<dbReference type="SUPFAM" id="SSF52540">
    <property type="entry name" value="P-loop containing nucleoside triphosphate hydrolases"/>
    <property type="match status" value="1"/>
</dbReference>
<dbReference type="EC" id="2.1.1.203" evidence="3"/>
<keyword evidence="6 19" id="KW-0808">Transferase</keyword>
<keyword evidence="13 19" id="KW-0694">RNA-binding</keyword>
<dbReference type="PRINTS" id="PR02011">
    <property type="entry name" value="RCMTNCL1"/>
</dbReference>
<dbReference type="InterPro" id="IPR057285">
    <property type="entry name" value="Pre-PUA_NSUN2"/>
</dbReference>
<evidence type="ECO:0000259" key="24">
    <source>
        <dbReference type="PROSITE" id="PS51686"/>
    </source>
</evidence>
<dbReference type="Pfam" id="PF25376">
    <property type="entry name" value="Pre-PUA_NSUN2"/>
    <property type="match status" value="1"/>
</dbReference>
<comment type="similarity">
    <text evidence="15">Belongs to the DEAD box helicase family. DDX52/ROK1 subfamily.</text>
</comment>
<evidence type="ECO:0000256" key="18">
    <source>
        <dbReference type="PROSITE-ProRule" id="PRU00552"/>
    </source>
</evidence>
<comment type="subcellular location">
    <subcellularLocation>
        <location evidence="1">Nucleus</location>
    </subcellularLocation>
</comment>
<dbReference type="InterPro" id="IPR023267">
    <property type="entry name" value="RCMT"/>
</dbReference>
<dbReference type="SMART" id="SM00490">
    <property type="entry name" value="HELICc"/>
    <property type="match status" value="1"/>
</dbReference>
<dbReference type="Gene3D" id="3.40.50.150">
    <property type="entry name" value="Vaccinia Virus protein VP39"/>
    <property type="match status" value="1"/>
</dbReference>
<evidence type="ECO:0000256" key="7">
    <source>
        <dbReference type="ARBA" id="ARBA00022691"/>
    </source>
</evidence>
<dbReference type="SUPFAM" id="SSF53335">
    <property type="entry name" value="S-adenosyl-L-methionine-dependent methyltransferases"/>
    <property type="match status" value="1"/>
</dbReference>
<feature type="compositionally biased region" description="Basic and acidic residues" evidence="20">
    <location>
        <begin position="670"/>
        <end position="702"/>
    </location>
</feature>
<feature type="region of interest" description="Disordered" evidence="20">
    <location>
        <begin position="668"/>
        <end position="702"/>
    </location>
</feature>
<dbReference type="Pfam" id="PF25378">
    <property type="entry name" value="PUA_NSUN2"/>
    <property type="match status" value="1"/>
</dbReference>
<dbReference type="GO" id="GO:0005524">
    <property type="term" value="F:ATP binding"/>
    <property type="evidence" value="ECO:0007669"/>
    <property type="project" value="UniProtKB-KW"/>
</dbReference>
<evidence type="ECO:0000256" key="20">
    <source>
        <dbReference type="SAM" id="MobiDB-lite"/>
    </source>
</evidence>
<accession>A0A1I8EAW5</accession>
<evidence type="ECO:0000256" key="1">
    <source>
        <dbReference type="ARBA" id="ARBA00004123"/>
    </source>
</evidence>
<evidence type="ECO:0000256" key="6">
    <source>
        <dbReference type="ARBA" id="ARBA00022679"/>
    </source>
</evidence>
<dbReference type="GO" id="GO:0016787">
    <property type="term" value="F:hydrolase activity"/>
    <property type="evidence" value="ECO:0007669"/>
    <property type="project" value="UniProtKB-KW"/>
</dbReference>
<feature type="region of interest" description="Disordered" evidence="20">
    <location>
        <begin position="1223"/>
        <end position="1259"/>
    </location>
</feature>
<feature type="binding site" evidence="19">
    <location>
        <position position="261"/>
    </location>
    <ligand>
        <name>S-adenosyl-L-methionine</name>
        <dbReference type="ChEBI" id="CHEBI:59789"/>
    </ligand>
</feature>
<evidence type="ECO:0000256" key="11">
    <source>
        <dbReference type="ARBA" id="ARBA00022806"/>
    </source>
</evidence>
<evidence type="ECO:0000256" key="17">
    <source>
        <dbReference type="ARBA" id="ARBA00047984"/>
    </source>
</evidence>
<dbReference type="PROSITE" id="PS51195">
    <property type="entry name" value="Q_MOTIF"/>
    <property type="match status" value="1"/>
</dbReference>
<dbReference type="PROSITE" id="PS51192">
    <property type="entry name" value="HELICASE_ATP_BIND_1"/>
    <property type="match status" value="1"/>
</dbReference>
<evidence type="ECO:0000256" key="3">
    <source>
        <dbReference type="ARBA" id="ARBA00012629"/>
    </source>
</evidence>
<evidence type="ECO:0000256" key="14">
    <source>
        <dbReference type="ARBA" id="ARBA00023242"/>
    </source>
</evidence>
<dbReference type="PROSITE" id="PS51194">
    <property type="entry name" value="HELICASE_CTER"/>
    <property type="match status" value="1"/>
</dbReference>
<dbReference type="PANTHER" id="PTHR22808">
    <property type="entry name" value="NCL1 YEAST -RELATED NOL1/NOP2/FMU SUN DOMAIN-CONTAINING"/>
    <property type="match status" value="1"/>
</dbReference>
<feature type="compositionally biased region" description="Basic residues" evidence="20">
    <location>
        <begin position="1223"/>
        <end position="1236"/>
    </location>
</feature>
<dbReference type="Pfam" id="PF01189">
    <property type="entry name" value="Methyltr_RsmB-F"/>
    <property type="match status" value="1"/>
</dbReference>
<feature type="short sequence motif" description="Q motif" evidence="18">
    <location>
        <begin position="820"/>
        <end position="848"/>
    </location>
</feature>
<dbReference type="InterPro" id="IPR011545">
    <property type="entry name" value="DEAD/DEAH_box_helicase_dom"/>
</dbReference>
<protein>
    <recommendedName>
        <fullName evidence="16">Probable ATP-dependent RNA helicase DDX52</fullName>
        <ecNumber evidence="3">2.1.1.203</ecNumber>
        <ecNumber evidence="2">3.6.4.13</ecNumber>
    </recommendedName>
</protein>
<dbReference type="AlphaFoldDB" id="A0A1I8EAW5"/>
<dbReference type="InterPro" id="IPR001650">
    <property type="entry name" value="Helicase_C-like"/>
</dbReference>
<evidence type="ECO:0000256" key="2">
    <source>
        <dbReference type="ARBA" id="ARBA00012552"/>
    </source>
</evidence>
<organism evidence="25">
    <name type="scientific">Wuchereria bancrofti</name>
    <dbReference type="NCBI Taxonomy" id="6293"/>
    <lineage>
        <taxon>Eukaryota</taxon>
        <taxon>Metazoa</taxon>
        <taxon>Ecdysozoa</taxon>
        <taxon>Nematoda</taxon>
        <taxon>Chromadorea</taxon>
        <taxon>Rhabditida</taxon>
        <taxon>Spirurina</taxon>
        <taxon>Spiruromorpha</taxon>
        <taxon>Filarioidea</taxon>
        <taxon>Onchocercidae</taxon>
        <taxon>Wuchereria</taxon>
    </lineage>
</organism>
<keyword evidence="10" id="KW-0378">Hydrolase</keyword>
<dbReference type="InterPro" id="IPR014001">
    <property type="entry name" value="Helicase_ATP-bd"/>
</dbReference>
<evidence type="ECO:0000256" key="19">
    <source>
        <dbReference type="PROSITE-ProRule" id="PRU01023"/>
    </source>
</evidence>
<keyword evidence="7 19" id="KW-0949">S-adenosyl-L-methionine</keyword>
<dbReference type="PANTHER" id="PTHR22808:SF1">
    <property type="entry name" value="RNA CYTOSINE-C(5)-METHYLTRANSFERASE NSUN2-RELATED"/>
    <property type="match status" value="1"/>
</dbReference>
<feature type="domain" description="Helicase C-terminal" evidence="22">
    <location>
        <begin position="1054"/>
        <end position="1217"/>
    </location>
</feature>
<dbReference type="InterPro" id="IPR014014">
    <property type="entry name" value="RNA_helicase_DEAD_Q_motif"/>
</dbReference>
<keyword evidence="5 19" id="KW-0489">Methyltransferase</keyword>
<evidence type="ECO:0000256" key="4">
    <source>
        <dbReference type="ARBA" id="ARBA00022555"/>
    </source>
</evidence>
<feature type="binding site" evidence="19">
    <location>
        <begin position="179"/>
        <end position="185"/>
    </location>
    <ligand>
        <name>S-adenosyl-L-methionine</name>
        <dbReference type="ChEBI" id="CHEBI:59789"/>
    </ligand>
</feature>
<feature type="domain" description="DEAD-box RNA helicase Q" evidence="23">
    <location>
        <begin position="820"/>
        <end position="848"/>
    </location>
</feature>
<proteinExistence type="inferred from homology"/>
<evidence type="ECO:0000256" key="9">
    <source>
        <dbReference type="ARBA" id="ARBA00022741"/>
    </source>
</evidence>
<dbReference type="CDD" id="cd18787">
    <property type="entry name" value="SF2_C_DEAD"/>
    <property type="match status" value="1"/>
</dbReference>
<comment type="similarity">
    <text evidence="19">Belongs to the class I-like SAM-binding methyltransferase superfamily. RsmB/NOP family.</text>
</comment>
<dbReference type="Gene3D" id="3.40.50.300">
    <property type="entry name" value="P-loop containing nucleotide triphosphate hydrolases"/>
    <property type="match status" value="2"/>
</dbReference>
<sequence length="1268" mass="144833">MFRKWKTYPGMVKHGIRNRKRNNIAIKKKGETQNYVLAEFDKKNENFCIYYKSQGIVKDDEWDAFIAALKDDLPTSFRIQGSSNEAQSLIELMNSHYFEPMKQWEDGDTFMPKQLPWHPYAFQTPISRATLRSRPLLKNFHNFLITEAELGNISRQEAVSMIPPLLLDIKSHHKILDVCAAPGSKTTQIIEMMHCDDKIPEGFIVANDVDNSRCYLLVHQALKRMPTSNCIVINENAAFLPNLLIDKETSEPLLFDRVLCDVICSGDGTFRKSPDMWQSWNPVKGLGLHKLQINIAQRAVQLLVVNGLMVYSTCSLNPIENEAVIASLLRSNAGALELIDVSQQLPQLKRMSGLSKWRVFDKAMHEYNILEDVVADQRRYFTSSMFPPNDDEIRNFHLERWYVFRILPHLQNTGGFFVAVLRKLKPLNQTDKTTFNLPSMKRHQTFKEDPFVFLEKDDTRWKDIALENNQLGQFFRSHYGISEMFPYQNLLGRTTEPSKKRTLYFVNSAVKQFLLCNQDKVKVINAGIRMFGRVESKYNGIRTILPYLGKRTVEISVEDMCKILKVEDRNGNCQRDELECDEKFRGISSGSVVLVSEYNGLKQVICAWIGAKTLAPYISREEKIHTLRLLNCDTSNFEGVMWTKRQSKAVCDRDKAMKRKILEKSGGIEGEAKRLSNGHSEKNERKGKEDKPSDADFSGTDDKMKRAEYRDELFKKLTFGIRKSRLEQRKGRTDHDLSLLRILPNDCKEEEYKRNEGASSEAGSGLVTSGKEPEILGGLKNISRKKKCRSLAVKREQIACLRKFNRIFVWGDNVPDPVIHFTKIHGLSHELINNLKEFGITEPTPIQMQAIPVMMQKRDLLCSAPTGLKPISKNEKACFLGSGKTLAFALPIISDVVHRKSYAAEDQYRMLNAVVLEPTHELAKQIYVQFLKFSQNLSVSCFFLQGDEIPENANIVISTPNKLLYALKKNNKILSNGLNWLVVDESDRLFDTTEGDDRCFRSQLAKIYQVCSESPVRRAFFSATFSYEVEDWCKRNLNDVAMICIGSRNSAVNSVKQELVFAGSEHGKVISLKGLFQNSFQPPALIFVQSKLRAKQLVPIIESLQPPIPVKMISSEKTEAERESAIAEFRSGQIWILVCTDLMGRGLDLSGVNLVVNFDLPTSIISYIHRIGRAGRAGRRGHAITYFTENDLSFIRPIATVIKQAGFEVPEYTLRIRKPTKKERKKLLTHAPKRKNIGSLKKADEKRRKKGKSQDDRKKWLLSCIRSG</sequence>
<reference evidence="25" key="1">
    <citation type="submission" date="2016-11" db="UniProtKB">
        <authorList>
            <consortium name="WormBaseParasite"/>
        </authorList>
    </citation>
    <scope>IDENTIFICATION</scope>
    <source>
        <strain evidence="25">pt0022</strain>
    </source>
</reference>
<evidence type="ECO:0000256" key="10">
    <source>
        <dbReference type="ARBA" id="ARBA00022801"/>
    </source>
</evidence>
<dbReference type="CDD" id="cd17957">
    <property type="entry name" value="DEADc_DDX52"/>
    <property type="match status" value="1"/>
</dbReference>
<keyword evidence="14" id="KW-0539">Nucleus</keyword>
<evidence type="ECO:0000256" key="12">
    <source>
        <dbReference type="ARBA" id="ARBA00022840"/>
    </source>
</evidence>
<keyword evidence="4" id="KW-0820">tRNA-binding</keyword>